<evidence type="ECO:0000313" key="2">
    <source>
        <dbReference type="EMBL" id="PSK99297.1"/>
    </source>
</evidence>
<gene>
    <name evidence="2" type="ORF">CLV63_10318</name>
</gene>
<feature type="compositionally biased region" description="Basic and acidic residues" evidence="1">
    <location>
        <begin position="71"/>
        <end position="83"/>
    </location>
</feature>
<organism evidence="2 3">
    <name type="scientific">Murinocardiopsis flavida</name>
    <dbReference type="NCBI Taxonomy" id="645275"/>
    <lineage>
        <taxon>Bacteria</taxon>
        <taxon>Bacillati</taxon>
        <taxon>Actinomycetota</taxon>
        <taxon>Actinomycetes</taxon>
        <taxon>Streptosporangiales</taxon>
        <taxon>Nocardiopsidaceae</taxon>
        <taxon>Murinocardiopsis</taxon>
    </lineage>
</organism>
<dbReference type="OrthoDB" id="3436988at2"/>
<sequence length="83" mass="9088">MTSPEPRPMAREISAFLAALRHRSECRTIGSAPSGDSALMAWKSSLLDRIAEQTRDTETRAVADNAQARLDSLRTQERTGGES</sequence>
<proteinExistence type="predicted"/>
<accession>A0A2P8DPZ4</accession>
<keyword evidence="3" id="KW-1185">Reference proteome</keyword>
<dbReference type="RefSeq" id="WP_146165513.1">
    <property type="nucleotide sequence ID" value="NZ_PYGA01000003.1"/>
</dbReference>
<dbReference type="Proteomes" id="UP000240542">
    <property type="component" value="Unassembled WGS sequence"/>
</dbReference>
<reference evidence="2 3" key="1">
    <citation type="submission" date="2018-03" db="EMBL/GenBank/DDBJ databases">
        <title>Genomic Encyclopedia of Archaeal and Bacterial Type Strains, Phase II (KMG-II): from individual species to whole genera.</title>
        <authorList>
            <person name="Goeker M."/>
        </authorList>
    </citation>
    <scope>NUCLEOTIDE SEQUENCE [LARGE SCALE GENOMIC DNA]</scope>
    <source>
        <strain evidence="2 3">DSM 45312</strain>
    </source>
</reference>
<evidence type="ECO:0000256" key="1">
    <source>
        <dbReference type="SAM" id="MobiDB-lite"/>
    </source>
</evidence>
<dbReference type="EMBL" id="PYGA01000003">
    <property type="protein sequence ID" value="PSK99297.1"/>
    <property type="molecule type" value="Genomic_DNA"/>
</dbReference>
<protein>
    <submittedName>
        <fullName evidence="2">Uncharacterized protein</fullName>
    </submittedName>
</protein>
<evidence type="ECO:0000313" key="3">
    <source>
        <dbReference type="Proteomes" id="UP000240542"/>
    </source>
</evidence>
<feature type="region of interest" description="Disordered" evidence="1">
    <location>
        <begin position="54"/>
        <end position="83"/>
    </location>
</feature>
<comment type="caution">
    <text evidence="2">The sequence shown here is derived from an EMBL/GenBank/DDBJ whole genome shotgun (WGS) entry which is preliminary data.</text>
</comment>
<name>A0A2P8DPZ4_9ACTN</name>
<dbReference type="AlphaFoldDB" id="A0A2P8DPZ4"/>